<evidence type="ECO:0000256" key="1">
    <source>
        <dbReference type="SAM" id="SignalP"/>
    </source>
</evidence>
<gene>
    <name evidence="2" type="ORF">DAPPUDRAFT_346410</name>
</gene>
<dbReference type="PROSITE" id="PS51257">
    <property type="entry name" value="PROKAR_LIPOPROTEIN"/>
    <property type="match status" value="1"/>
</dbReference>
<sequence length="245" mass="28267">MLSLKISYWSIIFLGLTLLSCGGEQTSNKQFTDYNPKKDNIINPYWAEFIEDAPTRSPDCWNKLVINKLKIKSIELYAFGGDNPEDTLEKKIFSFSNKGRVLEYEDFKFSETPAIWSRGTLRFYEDFEEMDITFSKHFGINRQISTRALKTDECTILLRKKNGNLYDTTFVYGSLQKPHLVITKIGKNVYSIDAYVKSTASTSEIKAMFAKVNRPEAELLFSERNVVFIENGKPVSSFMLNEELF</sequence>
<dbReference type="EMBL" id="GL737545">
    <property type="protein sequence ID" value="EFX59920.1"/>
    <property type="molecule type" value="Genomic_DNA"/>
</dbReference>
<organism evidence="2 3">
    <name type="scientific">Daphnia pulex</name>
    <name type="common">Water flea</name>
    <dbReference type="NCBI Taxonomy" id="6669"/>
    <lineage>
        <taxon>Eukaryota</taxon>
        <taxon>Metazoa</taxon>
        <taxon>Ecdysozoa</taxon>
        <taxon>Arthropoda</taxon>
        <taxon>Crustacea</taxon>
        <taxon>Branchiopoda</taxon>
        <taxon>Diplostraca</taxon>
        <taxon>Cladocera</taxon>
        <taxon>Anomopoda</taxon>
        <taxon>Daphniidae</taxon>
        <taxon>Daphnia</taxon>
    </lineage>
</organism>
<dbReference type="InParanoid" id="E9I7W0"/>
<proteinExistence type="predicted"/>
<reference evidence="2 3" key="1">
    <citation type="journal article" date="2011" name="Science">
        <title>The ecoresponsive genome of Daphnia pulex.</title>
        <authorList>
            <person name="Colbourne J.K."/>
            <person name="Pfrender M.E."/>
            <person name="Gilbert D."/>
            <person name="Thomas W.K."/>
            <person name="Tucker A."/>
            <person name="Oakley T.H."/>
            <person name="Tokishita S."/>
            <person name="Aerts A."/>
            <person name="Arnold G.J."/>
            <person name="Basu M.K."/>
            <person name="Bauer D.J."/>
            <person name="Caceres C.E."/>
            <person name="Carmel L."/>
            <person name="Casola C."/>
            <person name="Choi J.H."/>
            <person name="Detter J.C."/>
            <person name="Dong Q."/>
            <person name="Dusheyko S."/>
            <person name="Eads B.D."/>
            <person name="Frohlich T."/>
            <person name="Geiler-Samerotte K.A."/>
            <person name="Gerlach D."/>
            <person name="Hatcher P."/>
            <person name="Jogdeo S."/>
            <person name="Krijgsveld J."/>
            <person name="Kriventseva E.V."/>
            <person name="Kultz D."/>
            <person name="Laforsch C."/>
            <person name="Lindquist E."/>
            <person name="Lopez J."/>
            <person name="Manak J.R."/>
            <person name="Muller J."/>
            <person name="Pangilinan J."/>
            <person name="Patwardhan R.P."/>
            <person name="Pitluck S."/>
            <person name="Pritham E.J."/>
            <person name="Rechtsteiner A."/>
            <person name="Rho M."/>
            <person name="Rogozin I.B."/>
            <person name="Sakarya O."/>
            <person name="Salamov A."/>
            <person name="Schaack S."/>
            <person name="Shapiro H."/>
            <person name="Shiga Y."/>
            <person name="Skalitzky C."/>
            <person name="Smith Z."/>
            <person name="Souvorov A."/>
            <person name="Sung W."/>
            <person name="Tang Z."/>
            <person name="Tsuchiya D."/>
            <person name="Tu H."/>
            <person name="Vos H."/>
            <person name="Wang M."/>
            <person name="Wolf Y.I."/>
            <person name="Yamagata H."/>
            <person name="Yamada T."/>
            <person name="Ye Y."/>
            <person name="Shaw J.R."/>
            <person name="Andrews J."/>
            <person name="Crease T.J."/>
            <person name="Tang H."/>
            <person name="Lucas S.M."/>
            <person name="Robertson H.M."/>
            <person name="Bork P."/>
            <person name="Koonin E.V."/>
            <person name="Zdobnov E.M."/>
            <person name="Grigoriev I.V."/>
            <person name="Lynch M."/>
            <person name="Boore J.L."/>
        </authorList>
    </citation>
    <scope>NUCLEOTIDE SEQUENCE [LARGE SCALE GENOMIC DNA]</scope>
</reference>
<feature type="chain" id="PRO_5003238734" evidence="1">
    <location>
        <begin position="23"/>
        <end position="245"/>
    </location>
</feature>
<accession>E9I7W0</accession>
<dbReference type="KEGG" id="dpx:DAPPUDRAFT_346410"/>
<dbReference type="HOGENOM" id="CLU_1135876_0_0_1"/>
<dbReference type="Proteomes" id="UP000000305">
    <property type="component" value="Unassembled WGS sequence"/>
</dbReference>
<dbReference type="AlphaFoldDB" id="E9I7W0"/>
<feature type="signal peptide" evidence="1">
    <location>
        <begin position="1"/>
        <end position="22"/>
    </location>
</feature>
<evidence type="ECO:0000313" key="3">
    <source>
        <dbReference type="Proteomes" id="UP000000305"/>
    </source>
</evidence>
<keyword evidence="3" id="KW-1185">Reference proteome</keyword>
<evidence type="ECO:0000313" key="2">
    <source>
        <dbReference type="EMBL" id="EFX59920.1"/>
    </source>
</evidence>
<keyword evidence="1" id="KW-0732">Signal</keyword>
<name>E9I7W0_DAPPU</name>
<feature type="non-terminal residue" evidence="2">
    <location>
        <position position="245"/>
    </location>
</feature>
<protein>
    <submittedName>
        <fullName evidence="2">Uncharacterized protein</fullName>
    </submittedName>
</protein>